<gene>
    <name evidence="1" type="ORF">ACFSTF_07375</name>
</gene>
<reference evidence="2" key="1">
    <citation type="journal article" date="2019" name="Int. J. Syst. Evol. Microbiol.">
        <title>The Global Catalogue of Microorganisms (GCM) 10K type strain sequencing project: providing services to taxonomists for standard genome sequencing and annotation.</title>
        <authorList>
            <consortium name="The Broad Institute Genomics Platform"/>
            <consortium name="The Broad Institute Genome Sequencing Center for Infectious Disease"/>
            <person name="Wu L."/>
            <person name="Ma J."/>
        </authorList>
    </citation>
    <scope>NUCLEOTIDE SEQUENCE [LARGE SCALE GENOMIC DNA]</scope>
    <source>
        <strain evidence="2">TISTR 2241</strain>
    </source>
</reference>
<name>A0ABW5PQK0_9BACI</name>
<sequence length="93" mass="11600">MKDLNYEIDHSMIDLEERQNDDDIEFLIHLKTEESLKRIRHIREFYESDKVYTDIYFYPRANHRYQVIVKYEGYVSFLLKLFQFKLLKSISWK</sequence>
<dbReference type="EMBL" id="JBHUMR010000008">
    <property type="protein sequence ID" value="MFD2617131.1"/>
    <property type="molecule type" value="Genomic_DNA"/>
</dbReference>
<evidence type="ECO:0000313" key="2">
    <source>
        <dbReference type="Proteomes" id="UP001597458"/>
    </source>
</evidence>
<evidence type="ECO:0000313" key="1">
    <source>
        <dbReference type="EMBL" id="MFD2617131.1"/>
    </source>
</evidence>
<comment type="caution">
    <text evidence="1">The sequence shown here is derived from an EMBL/GenBank/DDBJ whole genome shotgun (WGS) entry which is preliminary data.</text>
</comment>
<dbReference type="Proteomes" id="UP001597458">
    <property type="component" value="Unassembled WGS sequence"/>
</dbReference>
<proteinExistence type="predicted"/>
<organism evidence="1 2">
    <name type="scientific">Terrilactibacillus laevilacticus</name>
    <dbReference type="NCBI Taxonomy" id="1380157"/>
    <lineage>
        <taxon>Bacteria</taxon>
        <taxon>Bacillati</taxon>
        <taxon>Bacillota</taxon>
        <taxon>Bacilli</taxon>
        <taxon>Bacillales</taxon>
        <taxon>Bacillaceae</taxon>
        <taxon>Terrilactibacillus</taxon>
    </lineage>
</organism>
<protein>
    <submittedName>
        <fullName evidence="1">Uncharacterized protein</fullName>
    </submittedName>
</protein>
<dbReference type="RefSeq" id="WP_141189053.1">
    <property type="nucleotide sequence ID" value="NZ_JBHUMR010000008.1"/>
</dbReference>
<accession>A0ABW5PQK0</accession>
<keyword evidence="2" id="KW-1185">Reference proteome</keyword>